<dbReference type="PANTHER" id="PTHR32494:SF5">
    <property type="entry name" value="ALLANTOATE AMIDOHYDROLASE"/>
    <property type="match status" value="1"/>
</dbReference>
<dbReference type="RefSeq" id="WP_251933992.1">
    <property type="nucleotide sequence ID" value="NZ_CP098747.1"/>
</dbReference>
<dbReference type="PANTHER" id="PTHR32494">
    <property type="entry name" value="ALLANTOATE DEIMINASE-RELATED"/>
    <property type="match status" value="1"/>
</dbReference>
<dbReference type="NCBIfam" id="TIGR01879">
    <property type="entry name" value="hydantase"/>
    <property type="match status" value="1"/>
</dbReference>
<dbReference type="PIRSF" id="PIRSF001235">
    <property type="entry name" value="Amidase_carbamoylase"/>
    <property type="match status" value="1"/>
</dbReference>
<sequence>MLLDKPNTLEINDQRLWDTLMVSATIGPGKSTGLRRLALSDEDKKMRDQFVRWCVTAGCKIAIDRVGNIFARRDGQDASLSPVLMGSHLDTQIAGGKYDGILGVLSGLEVIRTLNDRNIETRRPIEVVCWTNEEGVRFQPPMMGAGAFAGAHEIDWVLSQTDDEGIVFGEELQRIGYAGETDRNPADIDSYFELHIEQGPILEEEGIDVGIVTGGFTSFGAQLIMKGEHAHSGPTTMKQRKDALVGAAVIVAKVNEIGWDYEPKGRATCARIDVSPNKYGIIADHAEVTIDVRHPDPDLADEMYQKALALIPVASKQANVEIALVKEWSFGNVGFNPDMVNLIRSVASDLEVPHKHLLSAAGHDAYHLSEIAPTAMIFTPCKGGVSHNENEHIERSYTIPGVNVLLNAVLRRANS</sequence>
<evidence type="ECO:0000256" key="1">
    <source>
        <dbReference type="ARBA" id="ARBA00006153"/>
    </source>
</evidence>
<dbReference type="CDD" id="cd03884">
    <property type="entry name" value="M20_bAS"/>
    <property type="match status" value="1"/>
</dbReference>
<accession>A0ABY4W1H6</accession>
<dbReference type="Pfam" id="PF01546">
    <property type="entry name" value="Peptidase_M20"/>
    <property type="match status" value="1"/>
</dbReference>
<keyword evidence="4" id="KW-1185">Reference proteome</keyword>
<dbReference type="Gene3D" id="3.40.630.10">
    <property type="entry name" value="Zn peptidases"/>
    <property type="match status" value="1"/>
</dbReference>
<dbReference type="InterPro" id="IPR002933">
    <property type="entry name" value="Peptidase_M20"/>
</dbReference>
<dbReference type="GO" id="GO:0016787">
    <property type="term" value="F:hydrolase activity"/>
    <property type="evidence" value="ECO:0007669"/>
    <property type="project" value="UniProtKB-KW"/>
</dbReference>
<name>A0ABY4W1H6_9PROT</name>
<dbReference type="SUPFAM" id="SSF55031">
    <property type="entry name" value="Bacterial exopeptidase dimerisation domain"/>
    <property type="match status" value="1"/>
</dbReference>
<evidence type="ECO:0000313" key="4">
    <source>
        <dbReference type="Proteomes" id="UP001056291"/>
    </source>
</evidence>
<comment type="similarity">
    <text evidence="1">Belongs to the peptidase M20 family.</text>
</comment>
<dbReference type="Proteomes" id="UP001056291">
    <property type="component" value="Chromosome"/>
</dbReference>
<evidence type="ECO:0000313" key="3">
    <source>
        <dbReference type="EMBL" id="USG61005.1"/>
    </source>
</evidence>
<dbReference type="EMBL" id="CP098747">
    <property type="protein sequence ID" value="USG61005.1"/>
    <property type="molecule type" value="Genomic_DNA"/>
</dbReference>
<organism evidence="3 4">
    <name type="scientific">Sneathiella marina</name>
    <dbReference type="NCBI Taxonomy" id="2950108"/>
    <lineage>
        <taxon>Bacteria</taxon>
        <taxon>Pseudomonadati</taxon>
        <taxon>Pseudomonadota</taxon>
        <taxon>Alphaproteobacteria</taxon>
        <taxon>Sneathiellales</taxon>
        <taxon>Sneathiellaceae</taxon>
        <taxon>Sneathiella</taxon>
    </lineage>
</organism>
<dbReference type="SUPFAM" id="SSF53187">
    <property type="entry name" value="Zn-dependent exopeptidases"/>
    <property type="match status" value="1"/>
</dbReference>
<proteinExistence type="inferred from homology"/>
<dbReference type="InterPro" id="IPR010158">
    <property type="entry name" value="Amidase_Cbmase"/>
</dbReference>
<dbReference type="NCBIfam" id="NF006769">
    <property type="entry name" value="PRK09290.1-3"/>
    <property type="match status" value="1"/>
</dbReference>
<reference evidence="3" key="1">
    <citation type="submission" date="2022-06" db="EMBL/GenBank/DDBJ databases">
        <title>Sneathiella actinostolidae sp. nov., isolated from a sea anemonein the Western Pacific Ocean.</title>
        <authorList>
            <person name="Wei M.J."/>
        </authorList>
    </citation>
    <scope>NUCLEOTIDE SEQUENCE</scope>
    <source>
        <strain evidence="3">PHK-P5</strain>
    </source>
</reference>
<gene>
    <name evidence="3" type="ORF">NBZ79_17755</name>
</gene>
<evidence type="ECO:0000256" key="2">
    <source>
        <dbReference type="ARBA" id="ARBA00022801"/>
    </source>
</evidence>
<protein>
    <submittedName>
        <fullName evidence="3">Zn-dependent hydrolase</fullName>
    </submittedName>
</protein>
<dbReference type="Gene3D" id="3.30.70.360">
    <property type="match status" value="1"/>
</dbReference>
<keyword evidence="2 3" id="KW-0378">Hydrolase</keyword>
<dbReference type="InterPro" id="IPR036264">
    <property type="entry name" value="Bact_exopeptidase_dim_dom"/>
</dbReference>